<proteinExistence type="predicted"/>
<dbReference type="EMBL" id="CP071591">
    <property type="protein sequence ID" value="QSY58786.1"/>
    <property type="molecule type" value="Genomic_DNA"/>
</dbReference>
<reference evidence="1 2" key="1">
    <citation type="submission" date="2021-03" db="EMBL/GenBank/DDBJ databases">
        <title>Genome sequencing of Bifidobacterium imperatoris JCM 32708.</title>
        <authorList>
            <person name="Kim J."/>
        </authorList>
    </citation>
    <scope>NUCLEOTIDE SEQUENCE [LARGE SCALE GENOMIC DNA]</scope>
    <source>
        <strain evidence="1 2">JCM 32708</strain>
    </source>
</reference>
<gene>
    <name evidence="1" type="ORF">BLI708_03970</name>
</gene>
<protein>
    <submittedName>
        <fullName evidence="1">P-loop NTPase</fullName>
    </submittedName>
</protein>
<dbReference type="SUPFAM" id="SSF52540">
    <property type="entry name" value="P-loop containing nucleoside triphosphate hydrolases"/>
    <property type="match status" value="1"/>
</dbReference>
<dbReference type="Proteomes" id="UP000663067">
    <property type="component" value="Chromosome"/>
</dbReference>
<dbReference type="Gene3D" id="3.40.50.300">
    <property type="entry name" value="P-loop containing nucleotide triphosphate hydrolases"/>
    <property type="match status" value="1"/>
</dbReference>
<evidence type="ECO:0000313" key="1">
    <source>
        <dbReference type="EMBL" id="QSY58786.1"/>
    </source>
</evidence>
<keyword evidence="2" id="KW-1185">Reference proteome</keyword>
<accession>A0ABX7S5C4</accession>
<name>A0ABX7S5C4_9BIFI</name>
<organism evidence="1 2">
    <name type="scientific">Bifidobacterium imperatoris</name>
    <dbReference type="NCBI Taxonomy" id="2020965"/>
    <lineage>
        <taxon>Bacteria</taxon>
        <taxon>Bacillati</taxon>
        <taxon>Actinomycetota</taxon>
        <taxon>Actinomycetes</taxon>
        <taxon>Bifidobacteriales</taxon>
        <taxon>Bifidobacteriaceae</taxon>
        <taxon>Bifidobacterium</taxon>
    </lineage>
</organism>
<dbReference type="InterPro" id="IPR027417">
    <property type="entry name" value="P-loop_NTPase"/>
</dbReference>
<evidence type="ECO:0000313" key="2">
    <source>
        <dbReference type="Proteomes" id="UP000663067"/>
    </source>
</evidence>
<sequence length="273" mass="29440">MSSCRRQRSNDSPGVTPSTDVKLHNIVAMTSSHSGMGLSTTAAMLAWTLAQRDLSCALIDADFASGCLDLLLGVEREPGLRFNQICAPLGNVEGEVLGGELICWENVRVLPYNPWIGLRPNQWEVQAVVRALASANDVVIVDAGQGELVQTIPDLNHAMHFMGAELSVMGLARARTHRAKLSTWDCPTPQIIGFSPRGAPRGRGEVSMAEAETYLTSEIVGPIKPSAHLCGDVLEGLGIRAVPKCNRRAVNRLADIVEQSIRKAVNDNDSHND</sequence>